<evidence type="ECO:0000256" key="1">
    <source>
        <dbReference type="SAM" id="MobiDB-lite"/>
    </source>
</evidence>
<keyword evidence="3" id="KW-1185">Reference proteome</keyword>
<proteinExistence type="predicted"/>
<accession>A0AA39UYF6</accession>
<protein>
    <submittedName>
        <fullName evidence="2">Uncharacterized protein</fullName>
    </submittedName>
</protein>
<dbReference type="EMBL" id="JAFEKC020000020">
    <property type="protein sequence ID" value="KAK0508467.1"/>
    <property type="molecule type" value="Genomic_DNA"/>
</dbReference>
<evidence type="ECO:0000313" key="2">
    <source>
        <dbReference type="EMBL" id="KAK0508467.1"/>
    </source>
</evidence>
<dbReference type="AlphaFoldDB" id="A0AA39UYF6"/>
<gene>
    <name evidence="2" type="ORF">JMJ35_008743</name>
</gene>
<feature type="compositionally biased region" description="Basic and acidic residues" evidence="1">
    <location>
        <begin position="65"/>
        <end position="74"/>
    </location>
</feature>
<reference evidence="2" key="1">
    <citation type="submission" date="2023-03" db="EMBL/GenBank/DDBJ databases">
        <title>Complete genome of Cladonia borealis.</title>
        <authorList>
            <person name="Park H."/>
        </authorList>
    </citation>
    <scope>NUCLEOTIDE SEQUENCE</scope>
    <source>
        <strain evidence="2">ANT050790</strain>
    </source>
</reference>
<feature type="compositionally biased region" description="Basic and acidic residues" evidence="1">
    <location>
        <begin position="36"/>
        <end position="49"/>
    </location>
</feature>
<name>A0AA39UYF6_9LECA</name>
<sequence length="74" mass="7703">MSAPNAGRQSPEPEKQSQSQVGAPESGQIDAAPSETHAKDASEDQKENTLESNPVGPMEGAAQEKLSKDGRGDI</sequence>
<dbReference type="Proteomes" id="UP001166286">
    <property type="component" value="Unassembled WGS sequence"/>
</dbReference>
<organism evidence="2 3">
    <name type="scientific">Cladonia borealis</name>
    <dbReference type="NCBI Taxonomy" id="184061"/>
    <lineage>
        <taxon>Eukaryota</taxon>
        <taxon>Fungi</taxon>
        <taxon>Dikarya</taxon>
        <taxon>Ascomycota</taxon>
        <taxon>Pezizomycotina</taxon>
        <taxon>Lecanoromycetes</taxon>
        <taxon>OSLEUM clade</taxon>
        <taxon>Lecanoromycetidae</taxon>
        <taxon>Lecanorales</taxon>
        <taxon>Lecanorineae</taxon>
        <taxon>Cladoniaceae</taxon>
        <taxon>Cladonia</taxon>
    </lineage>
</organism>
<feature type="region of interest" description="Disordered" evidence="1">
    <location>
        <begin position="1"/>
        <end position="74"/>
    </location>
</feature>
<evidence type="ECO:0000313" key="3">
    <source>
        <dbReference type="Proteomes" id="UP001166286"/>
    </source>
</evidence>
<comment type="caution">
    <text evidence="2">The sequence shown here is derived from an EMBL/GenBank/DDBJ whole genome shotgun (WGS) entry which is preliminary data.</text>
</comment>